<feature type="transmembrane region" description="Helical" evidence="1">
    <location>
        <begin position="7"/>
        <end position="30"/>
    </location>
</feature>
<organism evidence="2 3">
    <name type="scientific">Acropora cervicornis</name>
    <name type="common">Staghorn coral</name>
    <dbReference type="NCBI Taxonomy" id="6130"/>
    <lineage>
        <taxon>Eukaryota</taxon>
        <taxon>Metazoa</taxon>
        <taxon>Cnidaria</taxon>
        <taxon>Anthozoa</taxon>
        <taxon>Hexacorallia</taxon>
        <taxon>Scleractinia</taxon>
        <taxon>Astrocoeniina</taxon>
        <taxon>Acroporidae</taxon>
        <taxon>Acropora</taxon>
    </lineage>
</organism>
<keyword evidence="3" id="KW-1185">Reference proteome</keyword>
<comment type="caution">
    <text evidence="2">The sequence shown here is derived from an EMBL/GenBank/DDBJ whole genome shotgun (WGS) entry which is preliminary data.</text>
</comment>
<dbReference type="AlphaFoldDB" id="A0AAD9PTT5"/>
<evidence type="ECO:0000313" key="3">
    <source>
        <dbReference type="Proteomes" id="UP001249851"/>
    </source>
</evidence>
<keyword evidence="1" id="KW-0812">Transmembrane</keyword>
<feature type="transmembrane region" description="Helical" evidence="1">
    <location>
        <begin position="97"/>
        <end position="119"/>
    </location>
</feature>
<keyword evidence="1" id="KW-0472">Membrane</keyword>
<evidence type="ECO:0000313" key="2">
    <source>
        <dbReference type="EMBL" id="KAK2548966.1"/>
    </source>
</evidence>
<keyword evidence="1" id="KW-1133">Transmembrane helix</keyword>
<name>A0AAD9PTT5_ACRCE</name>
<feature type="transmembrane region" description="Helical" evidence="1">
    <location>
        <begin position="42"/>
        <end position="62"/>
    </location>
</feature>
<evidence type="ECO:0000256" key="1">
    <source>
        <dbReference type="SAM" id="Phobius"/>
    </source>
</evidence>
<reference evidence="2" key="2">
    <citation type="journal article" date="2023" name="Science">
        <title>Genomic signatures of disease resistance in endangered staghorn corals.</title>
        <authorList>
            <person name="Vollmer S.V."/>
            <person name="Selwyn J.D."/>
            <person name="Despard B.A."/>
            <person name="Roesel C.L."/>
        </authorList>
    </citation>
    <scope>NUCLEOTIDE SEQUENCE</scope>
    <source>
        <strain evidence="2">K2</strain>
    </source>
</reference>
<sequence>MAVSKAVLSMIRVLAIFHIVVGALLIIFGIADGVTAVLGHEYMFVAGYGFYGMCIAGGLGIPSSTSERTPSRNCFVSRTNGFYRTYQYQRYSYDAKMGLAAVILILGLIEFGTGILVSICLCVMKPCCSGSQQQTGALPGSTAGYPVAQAVGGGSVAVPMQASGVTFQAQAFYGYPQAGQTSIGGPVPFQAVASQPQHVVATSSGGDFPPQYTENPSPALVQTHAQVDVNYFSAKHKEKKKEANKLNMTFSTTFVWLYVL</sequence>
<gene>
    <name evidence="2" type="ORF">P5673_030714</name>
</gene>
<dbReference type="EMBL" id="JARQWQ010000134">
    <property type="protein sequence ID" value="KAK2548966.1"/>
    <property type="molecule type" value="Genomic_DNA"/>
</dbReference>
<proteinExistence type="predicted"/>
<dbReference type="Proteomes" id="UP001249851">
    <property type="component" value="Unassembled WGS sequence"/>
</dbReference>
<protein>
    <submittedName>
        <fullName evidence="2">Uncharacterized protein</fullName>
    </submittedName>
</protein>
<accession>A0AAD9PTT5</accession>
<reference evidence="2" key="1">
    <citation type="journal article" date="2023" name="G3 (Bethesda)">
        <title>Whole genome assembly and annotation of the endangered Caribbean coral Acropora cervicornis.</title>
        <authorList>
            <person name="Selwyn J.D."/>
            <person name="Vollmer S.V."/>
        </authorList>
    </citation>
    <scope>NUCLEOTIDE SEQUENCE</scope>
    <source>
        <strain evidence="2">K2</strain>
    </source>
</reference>